<sequence length="374" mass="42145">MVLCDVKGAKIHASVKRELVAKFDHFLRQGHSLMLINFVVTHSCGSYRTTNHAYRISFLSTTRVRPCEQLPESLSGFEPVKFKEVLDGTLSADFWLVNIIGQIIKISHLEHVNVNGKETEKISLQLRNSDDDKLPVVLWGKFACDVNEAMQVRDEHCTILVLRFGKIKEWKEERSVSNAYNVSELGLNLPMIEVLKFTDSLPKDDLPLAIVESKYAAIANGVSDKDDFFTHTPRKTIAQMKETKQVEKCILMCTIAGIDSDMGWFYLSCKVCSKKVLTVPAVNDDDGNDDDDLKHTYYCVKCEAYNPVTVPRYKLHLVVLDNTSNTKLMVFDNLAVQLVNKPCLQIAGPSDKVEFEETNVLPPVLNTIIGKTCQ</sequence>
<protein>
    <submittedName>
        <fullName evidence="8">Uncharacterized protein</fullName>
    </submittedName>
</protein>
<dbReference type="EMBL" id="JAAMPC010000015">
    <property type="protein sequence ID" value="KAG2255694.1"/>
    <property type="molecule type" value="Genomic_DNA"/>
</dbReference>
<name>A0A8X7PNN9_BRACI</name>
<evidence type="ECO:0000313" key="9">
    <source>
        <dbReference type="Proteomes" id="UP000886595"/>
    </source>
</evidence>
<evidence type="ECO:0000256" key="1">
    <source>
        <dbReference type="ARBA" id="ARBA00005690"/>
    </source>
</evidence>
<comment type="similarity">
    <text evidence="1">Belongs to the replication factor A protein 1 family.</text>
</comment>
<keyword evidence="2" id="KW-0479">Metal-binding</keyword>
<reference evidence="8 9" key="1">
    <citation type="submission" date="2020-02" db="EMBL/GenBank/DDBJ databases">
        <authorList>
            <person name="Ma Q."/>
            <person name="Huang Y."/>
            <person name="Song X."/>
            <person name="Pei D."/>
        </authorList>
    </citation>
    <scope>NUCLEOTIDE SEQUENCE [LARGE SCALE GENOMIC DNA]</scope>
    <source>
        <strain evidence="8">Sxm20200214</strain>
        <tissue evidence="8">Leaf</tissue>
    </source>
</reference>
<feature type="domain" description="Replication protein A 70 kDa DNA-binding subunit B/D first OB fold" evidence="6">
    <location>
        <begin position="1"/>
        <end position="67"/>
    </location>
</feature>
<evidence type="ECO:0000256" key="2">
    <source>
        <dbReference type="ARBA" id="ARBA00022723"/>
    </source>
</evidence>
<evidence type="ECO:0000259" key="7">
    <source>
        <dbReference type="Pfam" id="PF08646"/>
    </source>
</evidence>
<evidence type="ECO:0000313" key="8">
    <source>
        <dbReference type="EMBL" id="KAG2255694.1"/>
    </source>
</evidence>
<dbReference type="InterPro" id="IPR013955">
    <property type="entry name" value="Rep_factor-A_C"/>
</dbReference>
<dbReference type="CDD" id="cd04481">
    <property type="entry name" value="RPA1_DBD_B_like"/>
    <property type="match status" value="1"/>
</dbReference>
<keyword evidence="4" id="KW-0862">Zinc</keyword>
<comment type="caution">
    <text evidence="8">The sequence shown here is derived from an EMBL/GenBank/DDBJ whole genome shotgun (WGS) entry which is preliminary data.</text>
</comment>
<proteinExistence type="inferred from homology"/>
<organism evidence="8 9">
    <name type="scientific">Brassica carinata</name>
    <name type="common">Ethiopian mustard</name>
    <name type="synonym">Abyssinian cabbage</name>
    <dbReference type="NCBI Taxonomy" id="52824"/>
    <lineage>
        <taxon>Eukaryota</taxon>
        <taxon>Viridiplantae</taxon>
        <taxon>Streptophyta</taxon>
        <taxon>Embryophyta</taxon>
        <taxon>Tracheophyta</taxon>
        <taxon>Spermatophyta</taxon>
        <taxon>Magnoliopsida</taxon>
        <taxon>eudicotyledons</taxon>
        <taxon>Gunneridae</taxon>
        <taxon>Pentapetalae</taxon>
        <taxon>rosids</taxon>
        <taxon>malvids</taxon>
        <taxon>Brassicales</taxon>
        <taxon>Brassicaceae</taxon>
        <taxon>Brassiceae</taxon>
        <taxon>Brassica</taxon>
    </lineage>
</organism>
<dbReference type="PANTHER" id="PTHR47165:SF4">
    <property type="entry name" value="OS03G0429900 PROTEIN"/>
    <property type="match status" value="1"/>
</dbReference>
<dbReference type="SUPFAM" id="SSF50249">
    <property type="entry name" value="Nucleic acid-binding proteins"/>
    <property type="match status" value="3"/>
</dbReference>
<keyword evidence="9" id="KW-1185">Reference proteome</keyword>
<dbReference type="OrthoDB" id="1069539at2759"/>
<dbReference type="Gene3D" id="2.40.50.140">
    <property type="entry name" value="Nucleic acid-binding proteins"/>
    <property type="match status" value="3"/>
</dbReference>
<dbReference type="GO" id="GO:0008270">
    <property type="term" value="F:zinc ion binding"/>
    <property type="evidence" value="ECO:0007669"/>
    <property type="project" value="UniProtKB-KW"/>
</dbReference>
<dbReference type="Proteomes" id="UP000886595">
    <property type="component" value="Unassembled WGS sequence"/>
</dbReference>
<dbReference type="InterPro" id="IPR012340">
    <property type="entry name" value="NA-bd_OB-fold"/>
</dbReference>
<dbReference type="CDD" id="cd04480">
    <property type="entry name" value="RPA1_DBD_A_like"/>
    <property type="match status" value="1"/>
</dbReference>
<evidence type="ECO:0000256" key="4">
    <source>
        <dbReference type="ARBA" id="ARBA00022833"/>
    </source>
</evidence>
<gene>
    <name evidence="8" type="ORF">Bca52824_074988</name>
</gene>
<dbReference type="AlphaFoldDB" id="A0A8X7PNN9"/>
<dbReference type="PANTHER" id="PTHR47165">
    <property type="entry name" value="OS03G0429900 PROTEIN"/>
    <property type="match status" value="1"/>
</dbReference>
<dbReference type="GO" id="GO:0003677">
    <property type="term" value="F:DNA binding"/>
    <property type="evidence" value="ECO:0007669"/>
    <property type="project" value="UniProtKB-KW"/>
</dbReference>
<dbReference type="CDD" id="cd04476">
    <property type="entry name" value="RPA1_DBD_C"/>
    <property type="match status" value="1"/>
</dbReference>
<evidence type="ECO:0000256" key="5">
    <source>
        <dbReference type="ARBA" id="ARBA00023125"/>
    </source>
</evidence>
<dbReference type="InterPro" id="IPR003871">
    <property type="entry name" value="RFA1B/D_OB_1st"/>
</dbReference>
<keyword evidence="5" id="KW-0238">DNA-binding</keyword>
<evidence type="ECO:0000256" key="3">
    <source>
        <dbReference type="ARBA" id="ARBA00022771"/>
    </source>
</evidence>
<dbReference type="Pfam" id="PF02721">
    <property type="entry name" value="DUF223"/>
    <property type="match status" value="1"/>
</dbReference>
<dbReference type="InterPro" id="IPR047192">
    <property type="entry name" value="Euk_RPA1_DBD_C"/>
</dbReference>
<feature type="domain" description="Replication factor A C-terminal" evidence="7">
    <location>
        <begin position="251"/>
        <end position="343"/>
    </location>
</feature>
<evidence type="ECO:0000259" key="6">
    <source>
        <dbReference type="Pfam" id="PF02721"/>
    </source>
</evidence>
<dbReference type="Pfam" id="PF08646">
    <property type="entry name" value="Rep_fac-A_C"/>
    <property type="match status" value="1"/>
</dbReference>
<keyword evidence="3" id="KW-0863">Zinc-finger</keyword>
<accession>A0A8X7PNN9</accession>